<dbReference type="SUPFAM" id="SSF46579">
    <property type="entry name" value="Prefoldin"/>
    <property type="match status" value="1"/>
</dbReference>
<dbReference type="GO" id="GO:0051131">
    <property type="term" value="P:chaperone-mediated protein complex assembly"/>
    <property type="evidence" value="ECO:0007669"/>
    <property type="project" value="TreeGrafter"/>
</dbReference>
<evidence type="ECO:0000313" key="4">
    <source>
        <dbReference type="EMBL" id="CUS23050.1"/>
    </source>
</evidence>
<evidence type="ECO:0000256" key="1">
    <source>
        <dbReference type="ARBA" id="ARBA00008045"/>
    </source>
</evidence>
<dbReference type="GO" id="GO:0051082">
    <property type="term" value="F:unfolded protein binding"/>
    <property type="evidence" value="ECO:0007669"/>
    <property type="project" value="InterPro"/>
</dbReference>
<reference evidence="5" key="1">
    <citation type="submission" date="2015-10" db="EMBL/GenBank/DDBJ databases">
        <authorList>
            <person name="Devillers H."/>
        </authorList>
    </citation>
    <scope>NUCLEOTIDE SEQUENCE [LARGE SCALE GENOMIC DNA]</scope>
</reference>
<gene>
    <name evidence="4" type="ORF">LAQU0_S08e01024g</name>
</gene>
<dbReference type="PANTHER" id="PTHR21431">
    <property type="entry name" value="PREFOLDIN SUBUNIT 6"/>
    <property type="match status" value="1"/>
</dbReference>
<dbReference type="GO" id="GO:0006457">
    <property type="term" value="P:protein folding"/>
    <property type="evidence" value="ECO:0007669"/>
    <property type="project" value="InterPro"/>
</dbReference>
<comment type="similarity">
    <text evidence="1">Belongs to the prefoldin subunit beta family.</text>
</comment>
<keyword evidence="5" id="KW-1185">Reference proteome</keyword>
<dbReference type="CDD" id="cd23161">
    <property type="entry name" value="Prefoldin_6"/>
    <property type="match status" value="1"/>
</dbReference>
<accession>A0A0P1KTB7</accession>
<dbReference type="InterPro" id="IPR009053">
    <property type="entry name" value="Prefoldin"/>
</dbReference>
<dbReference type="GO" id="GO:0016272">
    <property type="term" value="C:prefoldin complex"/>
    <property type="evidence" value="ECO:0007669"/>
    <property type="project" value="InterPro"/>
</dbReference>
<protein>
    <submittedName>
        <fullName evidence="4">LAQU0S08e01024g1_1</fullName>
    </submittedName>
</protein>
<dbReference type="OrthoDB" id="248120at2759"/>
<keyword evidence="3" id="KW-0175">Coiled coil</keyword>
<dbReference type="GO" id="GO:0051087">
    <property type="term" value="F:protein-folding chaperone binding"/>
    <property type="evidence" value="ECO:0007669"/>
    <property type="project" value="TreeGrafter"/>
</dbReference>
<sequence length="113" mass="13067">MSSSAQDLTMNYNTSQHDLEELVIARQKLETQLQENKIVQDEFDGLKEETQVYKLTGNVLLPVEQFEAKSNVSKRLEFITAEINRCEENIKTKQGLLEKLRAELLQAQQARQQ</sequence>
<dbReference type="PANTHER" id="PTHR21431:SF0">
    <property type="entry name" value="PREFOLDIN SUBUNIT 6"/>
    <property type="match status" value="1"/>
</dbReference>
<keyword evidence="2" id="KW-0143">Chaperone</keyword>
<dbReference type="InterPro" id="IPR002777">
    <property type="entry name" value="PFD_beta-like"/>
</dbReference>
<dbReference type="GO" id="GO:0005737">
    <property type="term" value="C:cytoplasm"/>
    <property type="evidence" value="ECO:0007669"/>
    <property type="project" value="TreeGrafter"/>
</dbReference>
<dbReference type="Gene3D" id="1.10.287.370">
    <property type="match status" value="1"/>
</dbReference>
<organism evidence="4 5">
    <name type="scientific">Lachancea quebecensis</name>
    <dbReference type="NCBI Taxonomy" id="1654605"/>
    <lineage>
        <taxon>Eukaryota</taxon>
        <taxon>Fungi</taxon>
        <taxon>Dikarya</taxon>
        <taxon>Ascomycota</taxon>
        <taxon>Saccharomycotina</taxon>
        <taxon>Saccharomycetes</taxon>
        <taxon>Saccharomycetales</taxon>
        <taxon>Saccharomycetaceae</taxon>
        <taxon>Lachancea</taxon>
    </lineage>
</organism>
<evidence type="ECO:0000313" key="5">
    <source>
        <dbReference type="Proteomes" id="UP000236544"/>
    </source>
</evidence>
<dbReference type="EMBL" id="LN890539">
    <property type="protein sequence ID" value="CUS23050.1"/>
    <property type="molecule type" value="Genomic_DNA"/>
</dbReference>
<dbReference type="AlphaFoldDB" id="A0A0P1KTB7"/>
<name>A0A0P1KTB7_9SACH</name>
<evidence type="ECO:0000256" key="2">
    <source>
        <dbReference type="ARBA" id="ARBA00023186"/>
    </source>
</evidence>
<dbReference type="FunFam" id="1.10.287.370:FF:000003">
    <property type="entry name" value="Prefoldin subunit 6"/>
    <property type="match status" value="1"/>
</dbReference>
<dbReference type="Pfam" id="PF01920">
    <property type="entry name" value="Prefoldin_2"/>
    <property type="match status" value="1"/>
</dbReference>
<dbReference type="Proteomes" id="UP000236544">
    <property type="component" value="Unassembled WGS sequence"/>
</dbReference>
<feature type="coiled-coil region" evidence="3">
    <location>
        <begin position="29"/>
        <end position="113"/>
    </location>
</feature>
<evidence type="ECO:0000256" key="3">
    <source>
        <dbReference type="SAM" id="Coils"/>
    </source>
</evidence>
<proteinExistence type="inferred from homology"/>